<evidence type="ECO:0000256" key="2">
    <source>
        <dbReference type="ARBA" id="ARBA00023002"/>
    </source>
</evidence>
<evidence type="ECO:0000313" key="5">
    <source>
        <dbReference type="Proteomes" id="UP001321506"/>
    </source>
</evidence>
<comment type="caution">
    <text evidence="4">The sequence shown here is derived from an EMBL/GenBank/DDBJ whole genome shotgun (WGS) entry which is preliminary data.</text>
</comment>
<organism evidence="4 5">
    <name type="scientific">Ruicaihuangia caeni</name>
    <dbReference type="NCBI Taxonomy" id="3042517"/>
    <lineage>
        <taxon>Bacteria</taxon>
        <taxon>Bacillati</taxon>
        <taxon>Actinomycetota</taxon>
        <taxon>Actinomycetes</taxon>
        <taxon>Micrococcales</taxon>
        <taxon>Microbacteriaceae</taxon>
        <taxon>Ruicaihuangia</taxon>
    </lineage>
</organism>
<comment type="similarity">
    <text evidence="1">Belongs to the non-flavoprotein flavin reductase family.</text>
</comment>
<protein>
    <submittedName>
        <fullName evidence="4">Flavin reductase family protein</fullName>
    </submittedName>
</protein>
<dbReference type="GO" id="GO:0042602">
    <property type="term" value="F:riboflavin reductase (NADPH) activity"/>
    <property type="evidence" value="ECO:0007669"/>
    <property type="project" value="TreeGrafter"/>
</dbReference>
<evidence type="ECO:0000313" key="4">
    <source>
        <dbReference type="EMBL" id="MDI2099147.1"/>
    </source>
</evidence>
<dbReference type="InterPro" id="IPR050268">
    <property type="entry name" value="NADH-dep_flavin_reductase"/>
</dbReference>
<sequence length="174" mass="18126">MSAELTESQAALRRAFTSYPRGVVAVAANVDGEPTGMAVSAFLSLSLDPPLMVICIDRGSSTWPKLATASELGISVLSEEQAWLGRQLAGPAKERFVGADFREAPSGALLAGGAVACFTARIRETHPGGDHTMVVLDVVDYDADPEIPPLLWHRGKFAAVAATAHRASPAAAAS</sequence>
<dbReference type="GO" id="GO:0010181">
    <property type="term" value="F:FMN binding"/>
    <property type="evidence" value="ECO:0007669"/>
    <property type="project" value="InterPro"/>
</dbReference>
<dbReference type="PANTHER" id="PTHR30466:SF11">
    <property type="entry name" value="FLAVIN-DEPENDENT MONOOXYGENASE, REDUCTASE SUBUNIT HSAB"/>
    <property type="match status" value="1"/>
</dbReference>
<dbReference type="InterPro" id="IPR002563">
    <property type="entry name" value="Flavin_Rdtase-like_dom"/>
</dbReference>
<dbReference type="SUPFAM" id="SSF50475">
    <property type="entry name" value="FMN-binding split barrel"/>
    <property type="match status" value="1"/>
</dbReference>
<dbReference type="AlphaFoldDB" id="A0AAW6TC20"/>
<evidence type="ECO:0000256" key="1">
    <source>
        <dbReference type="ARBA" id="ARBA00008898"/>
    </source>
</evidence>
<dbReference type="EMBL" id="JASATX010000003">
    <property type="protein sequence ID" value="MDI2099147.1"/>
    <property type="molecule type" value="Genomic_DNA"/>
</dbReference>
<dbReference type="InterPro" id="IPR012349">
    <property type="entry name" value="Split_barrel_FMN-bd"/>
</dbReference>
<gene>
    <name evidence="4" type="ORF">QF206_09260</name>
</gene>
<dbReference type="PANTHER" id="PTHR30466">
    <property type="entry name" value="FLAVIN REDUCTASE"/>
    <property type="match status" value="1"/>
</dbReference>
<name>A0AAW6TC20_9MICO</name>
<proteinExistence type="inferred from homology"/>
<dbReference type="RefSeq" id="WP_281488928.1">
    <property type="nucleotide sequence ID" value="NZ_JASATX010000003.1"/>
</dbReference>
<accession>A0AAW6TC20</accession>
<dbReference type="Gene3D" id="2.30.110.10">
    <property type="entry name" value="Electron Transport, Fmn-binding Protein, Chain A"/>
    <property type="match status" value="1"/>
</dbReference>
<keyword evidence="5" id="KW-1185">Reference proteome</keyword>
<reference evidence="4 5" key="1">
    <citation type="submission" date="2023-04" db="EMBL/GenBank/DDBJ databases">
        <title>Klugiella caeni sp. nov. isolated from the sludge of biochemical tank.</title>
        <authorList>
            <person name="Geng K."/>
        </authorList>
    </citation>
    <scope>NUCLEOTIDE SEQUENCE [LARGE SCALE GENOMIC DNA]</scope>
    <source>
        <strain evidence="4 5">YN-L-19</strain>
    </source>
</reference>
<dbReference type="Pfam" id="PF01613">
    <property type="entry name" value="Flavin_Reduct"/>
    <property type="match status" value="1"/>
</dbReference>
<evidence type="ECO:0000259" key="3">
    <source>
        <dbReference type="SMART" id="SM00903"/>
    </source>
</evidence>
<feature type="domain" description="Flavin reductase like" evidence="3">
    <location>
        <begin position="16"/>
        <end position="159"/>
    </location>
</feature>
<dbReference type="Proteomes" id="UP001321506">
    <property type="component" value="Unassembled WGS sequence"/>
</dbReference>
<dbReference type="SMART" id="SM00903">
    <property type="entry name" value="Flavin_Reduct"/>
    <property type="match status" value="1"/>
</dbReference>
<keyword evidence="2" id="KW-0560">Oxidoreductase</keyword>